<proteinExistence type="predicted"/>
<evidence type="ECO:0000259" key="3">
    <source>
        <dbReference type="PROSITE" id="PS50112"/>
    </source>
</evidence>
<dbReference type="SMART" id="SM00052">
    <property type="entry name" value="EAL"/>
    <property type="match status" value="1"/>
</dbReference>
<dbReference type="SMART" id="SM00267">
    <property type="entry name" value="GGDEF"/>
    <property type="match status" value="1"/>
</dbReference>
<feature type="domain" description="EAL" evidence="5">
    <location>
        <begin position="669"/>
        <end position="923"/>
    </location>
</feature>
<dbReference type="PROSITE" id="PS50110">
    <property type="entry name" value="RESPONSE_REGULATORY"/>
    <property type="match status" value="2"/>
</dbReference>
<dbReference type="SMART" id="SM00091">
    <property type="entry name" value="PAS"/>
    <property type="match status" value="3"/>
</dbReference>
<evidence type="ECO:0000259" key="5">
    <source>
        <dbReference type="PROSITE" id="PS50883"/>
    </source>
</evidence>
<dbReference type="InterPro" id="IPR000014">
    <property type="entry name" value="PAS"/>
</dbReference>
<dbReference type="InterPro" id="IPR029787">
    <property type="entry name" value="Nucleotide_cyclase"/>
</dbReference>
<dbReference type="Pfam" id="PF13426">
    <property type="entry name" value="PAS_9"/>
    <property type="match status" value="1"/>
</dbReference>
<dbReference type="PROSITE" id="PS50883">
    <property type="entry name" value="EAL"/>
    <property type="match status" value="1"/>
</dbReference>
<dbReference type="InterPro" id="IPR000700">
    <property type="entry name" value="PAS-assoc_C"/>
</dbReference>
<dbReference type="SMART" id="SM00448">
    <property type="entry name" value="REC"/>
    <property type="match status" value="2"/>
</dbReference>
<dbReference type="InterPro" id="IPR001633">
    <property type="entry name" value="EAL_dom"/>
</dbReference>
<dbReference type="RefSeq" id="WP_131483659.1">
    <property type="nucleotide sequence ID" value="NZ_SJDL01000042.1"/>
</dbReference>
<dbReference type="InterPro" id="IPR001789">
    <property type="entry name" value="Sig_transdc_resp-reg_receiver"/>
</dbReference>
<evidence type="ECO:0000259" key="6">
    <source>
        <dbReference type="PROSITE" id="PS50887"/>
    </source>
</evidence>
<reference evidence="7 8" key="1">
    <citation type="submission" date="2019-02" db="EMBL/GenBank/DDBJ databases">
        <title>Marinobacter halodurans sp. nov., a marine bacterium isolated from sea tidal flat.</title>
        <authorList>
            <person name="Yoo Y."/>
            <person name="Lee D.W."/>
            <person name="Kim B.S."/>
            <person name="Kim J.-J."/>
        </authorList>
    </citation>
    <scope>NUCLEOTIDE SEQUENCE [LARGE SCALE GENOMIC DNA]</scope>
    <source>
        <strain evidence="7 8">YJ-S3-2</strain>
    </source>
</reference>
<evidence type="ECO:0000256" key="1">
    <source>
        <dbReference type="PROSITE-ProRule" id="PRU00169"/>
    </source>
</evidence>
<organism evidence="7 8">
    <name type="scientific">Marinobacter halodurans</name>
    <dbReference type="NCBI Taxonomy" id="2528979"/>
    <lineage>
        <taxon>Bacteria</taxon>
        <taxon>Pseudomonadati</taxon>
        <taxon>Pseudomonadota</taxon>
        <taxon>Gammaproteobacteria</taxon>
        <taxon>Pseudomonadales</taxon>
        <taxon>Marinobacteraceae</taxon>
        <taxon>Marinobacter</taxon>
    </lineage>
</organism>
<feature type="modified residue" description="4-aspartylphosphate" evidence="1">
    <location>
        <position position="986"/>
    </location>
</feature>
<dbReference type="Pfam" id="PF00072">
    <property type="entry name" value="Response_reg"/>
    <property type="match status" value="2"/>
</dbReference>
<dbReference type="InterPro" id="IPR043128">
    <property type="entry name" value="Rev_trsase/Diguanyl_cyclase"/>
</dbReference>
<dbReference type="Gene3D" id="3.20.20.450">
    <property type="entry name" value="EAL domain"/>
    <property type="match status" value="1"/>
</dbReference>
<dbReference type="SUPFAM" id="SSF55073">
    <property type="entry name" value="Nucleotide cyclase"/>
    <property type="match status" value="1"/>
</dbReference>
<dbReference type="InterPro" id="IPR011006">
    <property type="entry name" value="CheY-like_superfamily"/>
</dbReference>
<dbReference type="Pfam" id="PF13188">
    <property type="entry name" value="PAS_8"/>
    <property type="match status" value="2"/>
</dbReference>
<dbReference type="SMART" id="SM00086">
    <property type="entry name" value="PAC"/>
    <property type="match status" value="2"/>
</dbReference>
<dbReference type="SUPFAM" id="SSF52172">
    <property type="entry name" value="CheY-like"/>
    <property type="match status" value="2"/>
</dbReference>
<accession>A0ABY1ZF37</accession>
<dbReference type="InterPro" id="IPR035919">
    <property type="entry name" value="EAL_sf"/>
</dbReference>
<dbReference type="Pfam" id="PF00563">
    <property type="entry name" value="EAL"/>
    <property type="match status" value="1"/>
</dbReference>
<dbReference type="Proteomes" id="UP000313645">
    <property type="component" value="Unassembled WGS sequence"/>
</dbReference>
<sequence>MAAIPQATLHILLIEDDEDDVLITRDLLSEGLEVAWSLDWKRHFTDGLAALSDNDYDVALVDLRLGPDSGIDLIQAARGQGSRTPAILLTGQGDTELDLHAVELGAADYLVKGDVDGLGMARSIHYAVERAQHRAQLEVSEARYRFLFDANPEPLCLVDAESNAIIALNAAGAELYGSSLPDLEQQPFSALVADDQSPLTSDPALSGFCPKSGTRLEIHRRQDGSPFYVEITEHSVVLDQGPAHLLMLTDVSPRIEASRKARESEEAYLKLLTDLRDAVVVIDQNRSVLFANKSAHALFHTTRAEDIRLPGQLPAPDEPAPTILNLGEEAGVSKWTDIQTSRTQWNGVSASIVTLRDMTDRIKNQERMRLLTRSIESSSNGIVIAEAGPRNNPIIYVNPAFEAITGYTQDEVEGRDCRLLQGPDTEPEKVAEIRKALDSRQEIRLVLRNYRKDGTPFWNDLYVAPVTDESGEIRHFIGVQSDISAHRDAESTIAYNASHDVLTGLPNRSLLADRMEQGLQFAERHKRTLAVVSINMDGFKLINDSLGHPVGDRVLVEVGKRLSQLTRAGDTVARLGSDEFVVLLPDLALPSDVVGIVEKILARLAQPYQVQDHNLHLTASAGIASSQKNRDDPMALVQQADMAMIQAKRKGMNTYQWYTSDLNDEANKRVTLRNELEKAIDLGQLILHYQPEVDSRTGKIVSSEALIRWQHPEQGLVAPGQFIPLAEETGQIIRIGHWVLEQACTDNKRLMDNGHTQHAVSVNASPLQLQQDNFAASVQAVLEKTGLPADQLEIEITESVLIGDKQRVIDTLNELSSMGVKVTIDDFGTGFSSLSYIKMLPASKLKIDRAFIKDVISDSQDAAITLGVISMSHHLGLAVVAEGVETEAHANFLRRNECDLLQGYHLSYPVPIDELESLLQLSGKSVQPPRDAEPERTLLILDDEQNIIRALTRLLRRDGYRILSTTNAREAFALLAENDVQVIISDQRMPEMSGTEFLSEVKDIYPNTIRIVLSGYTDLKSITDAINEGAIYKFLTKPWDDEQIRSNIRQAFRHHAAEQHAEEFQ</sequence>
<dbReference type="NCBIfam" id="TIGR00229">
    <property type="entry name" value="sensory_box"/>
    <property type="match status" value="2"/>
</dbReference>
<dbReference type="CDD" id="cd00130">
    <property type="entry name" value="PAS"/>
    <property type="match status" value="1"/>
</dbReference>
<feature type="domain" description="PAC" evidence="4">
    <location>
        <begin position="439"/>
        <end position="495"/>
    </location>
</feature>
<feature type="domain" description="Response regulatory" evidence="2">
    <location>
        <begin position="937"/>
        <end position="1052"/>
    </location>
</feature>
<dbReference type="SUPFAM" id="SSF141868">
    <property type="entry name" value="EAL domain-like"/>
    <property type="match status" value="1"/>
</dbReference>
<dbReference type="InterPro" id="IPR000160">
    <property type="entry name" value="GGDEF_dom"/>
</dbReference>
<evidence type="ECO:0000313" key="8">
    <source>
        <dbReference type="Proteomes" id="UP000313645"/>
    </source>
</evidence>
<dbReference type="PANTHER" id="PTHR44757:SF2">
    <property type="entry name" value="BIOFILM ARCHITECTURE MAINTENANCE PROTEIN MBAA"/>
    <property type="match status" value="1"/>
</dbReference>
<dbReference type="CDD" id="cd01949">
    <property type="entry name" value="GGDEF"/>
    <property type="match status" value="1"/>
</dbReference>
<comment type="caution">
    <text evidence="7">The sequence shown here is derived from an EMBL/GenBank/DDBJ whole genome shotgun (WGS) entry which is preliminary data.</text>
</comment>
<dbReference type="Gene3D" id="3.40.50.2300">
    <property type="match status" value="2"/>
</dbReference>
<dbReference type="SUPFAM" id="SSF55785">
    <property type="entry name" value="PYP-like sensor domain (PAS domain)"/>
    <property type="match status" value="3"/>
</dbReference>
<dbReference type="Gene3D" id="3.30.70.270">
    <property type="match status" value="1"/>
</dbReference>
<dbReference type="PROSITE" id="PS50887">
    <property type="entry name" value="GGDEF"/>
    <property type="match status" value="1"/>
</dbReference>
<gene>
    <name evidence="7" type="ORF">EZI54_20030</name>
</gene>
<dbReference type="EMBL" id="SJDL01000042">
    <property type="protein sequence ID" value="TBW49237.1"/>
    <property type="molecule type" value="Genomic_DNA"/>
</dbReference>
<dbReference type="PANTHER" id="PTHR44757">
    <property type="entry name" value="DIGUANYLATE CYCLASE DGCP"/>
    <property type="match status" value="1"/>
</dbReference>
<name>A0ABY1ZF37_9GAMM</name>
<protein>
    <submittedName>
        <fullName evidence="7">EAL domain-containing protein</fullName>
    </submittedName>
</protein>
<dbReference type="Pfam" id="PF00990">
    <property type="entry name" value="GGDEF"/>
    <property type="match status" value="1"/>
</dbReference>
<keyword evidence="1" id="KW-0597">Phosphoprotein</keyword>
<evidence type="ECO:0000259" key="4">
    <source>
        <dbReference type="PROSITE" id="PS50113"/>
    </source>
</evidence>
<evidence type="ECO:0000259" key="2">
    <source>
        <dbReference type="PROSITE" id="PS50110"/>
    </source>
</evidence>
<dbReference type="InterPro" id="IPR035965">
    <property type="entry name" value="PAS-like_dom_sf"/>
</dbReference>
<feature type="domain" description="GGDEF" evidence="6">
    <location>
        <begin position="527"/>
        <end position="660"/>
    </location>
</feature>
<dbReference type="InterPro" id="IPR001610">
    <property type="entry name" value="PAC"/>
</dbReference>
<evidence type="ECO:0000313" key="7">
    <source>
        <dbReference type="EMBL" id="TBW49237.1"/>
    </source>
</evidence>
<dbReference type="Gene3D" id="3.30.450.20">
    <property type="entry name" value="PAS domain"/>
    <property type="match status" value="3"/>
</dbReference>
<feature type="modified residue" description="4-aspartylphosphate" evidence="1">
    <location>
        <position position="62"/>
    </location>
</feature>
<dbReference type="CDD" id="cd01948">
    <property type="entry name" value="EAL"/>
    <property type="match status" value="1"/>
</dbReference>
<dbReference type="NCBIfam" id="TIGR00254">
    <property type="entry name" value="GGDEF"/>
    <property type="match status" value="1"/>
</dbReference>
<dbReference type="InterPro" id="IPR052155">
    <property type="entry name" value="Biofilm_reg_signaling"/>
</dbReference>
<feature type="domain" description="Response regulatory" evidence="2">
    <location>
        <begin position="10"/>
        <end position="127"/>
    </location>
</feature>
<dbReference type="CDD" id="cd17569">
    <property type="entry name" value="REC_HupR-like"/>
    <property type="match status" value="1"/>
</dbReference>
<dbReference type="PROSITE" id="PS50112">
    <property type="entry name" value="PAS"/>
    <property type="match status" value="1"/>
</dbReference>
<dbReference type="CDD" id="cd00156">
    <property type="entry name" value="REC"/>
    <property type="match status" value="1"/>
</dbReference>
<feature type="domain" description="PAS" evidence="3">
    <location>
        <begin position="367"/>
        <end position="440"/>
    </location>
</feature>
<dbReference type="PROSITE" id="PS50113">
    <property type="entry name" value="PAC"/>
    <property type="match status" value="1"/>
</dbReference>
<keyword evidence="8" id="KW-1185">Reference proteome</keyword>